<protein>
    <submittedName>
        <fullName evidence="1">Uncharacterized protein</fullName>
    </submittedName>
</protein>
<sequence>MDMERLVINNDTEKKYIFSEIIKMQKQGIISKTDTIKAFRYVSTLTNEFNNPTIEQASFKYDTNSINSKDLDKIILSAIVRS</sequence>
<evidence type="ECO:0000313" key="1">
    <source>
        <dbReference type="EMBL" id="KAA6329728.1"/>
    </source>
</evidence>
<dbReference type="EMBL" id="SNRY01001604">
    <property type="protein sequence ID" value="KAA6329728.1"/>
    <property type="molecule type" value="Genomic_DNA"/>
</dbReference>
<accession>A0A5J4R7S8</accession>
<name>A0A5J4R7S8_9ZZZZ</name>
<proteinExistence type="predicted"/>
<dbReference type="AlphaFoldDB" id="A0A5J4R7S8"/>
<comment type="caution">
    <text evidence="1">The sequence shown here is derived from an EMBL/GenBank/DDBJ whole genome shotgun (WGS) entry which is preliminary data.</text>
</comment>
<gene>
    <name evidence="1" type="ORF">EZS27_021488</name>
</gene>
<reference evidence="1" key="1">
    <citation type="submission" date="2019-03" db="EMBL/GenBank/DDBJ databases">
        <title>Single cell metagenomics reveals metabolic interactions within the superorganism composed of flagellate Streblomastix strix and complex community of Bacteroidetes bacteria on its surface.</title>
        <authorList>
            <person name="Treitli S.C."/>
            <person name="Kolisko M."/>
            <person name="Husnik F."/>
            <person name="Keeling P."/>
            <person name="Hampl V."/>
        </authorList>
    </citation>
    <scope>NUCLEOTIDE SEQUENCE</scope>
    <source>
        <strain evidence="1">STM</strain>
    </source>
</reference>
<organism evidence="1">
    <name type="scientific">termite gut metagenome</name>
    <dbReference type="NCBI Taxonomy" id="433724"/>
    <lineage>
        <taxon>unclassified sequences</taxon>
        <taxon>metagenomes</taxon>
        <taxon>organismal metagenomes</taxon>
    </lineage>
</organism>